<dbReference type="InterPro" id="IPR029045">
    <property type="entry name" value="ClpP/crotonase-like_dom_sf"/>
</dbReference>
<dbReference type="RefSeq" id="WP_200122817.1">
    <property type="nucleotide sequence ID" value="NZ_JAEILV010000009.1"/>
</dbReference>
<gene>
    <name evidence="6" type="ORF">J1C50_13800</name>
</gene>
<name>A0ABS3GNE9_9NEIS</name>
<dbReference type="PANTHER" id="PTHR33209:SF1">
    <property type="entry name" value="PEPTIDASE S49 DOMAIN-CONTAINING PROTEIN"/>
    <property type="match status" value="1"/>
</dbReference>
<organism evidence="6 7">
    <name type="scientific">Chromobacterium haemolyticum</name>
    <dbReference type="NCBI Taxonomy" id="394935"/>
    <lineage>
        <taxon>Bacteria</taxon>
        <taxon>Pseudomonadati</taxon>
        <taxon>Pseudomonadota</taxon>
        <taxon>Betaproteobacteria</taxon>
        <taxon>Neisseriales</taxon>
        <taxon>Chromobacteriaceae</taxon>
        <taxon>Chromobacterium</taxon>
    </lineage>
</organism>
<dbReference type="Pfam" id="PF01343">
    <property type="entry name" value="Peptidase_S49"/>
    <property type="match status" value="1"/>
</dbReference>
<reference evidence="6 7" key="1">
    <citation type="submission" date="2021-03" db="EMBL/GenBank/DDBJ databases">
        <title>First Case of infection caused by Chromobacterium haemolyticum derived from water in China.</title>
        <authorList>
            <person name="Chen J."/>
            <person name="Liu C."/>
        </authorList>
    </citation>
    <scope>NUCLEOTIDE SEQUENCE [LARGE SCALE GENOMIC DNA]</scope>
    <source>
        <strain evidence="6 7">WJ-5</strain>
    </source>
</reference>
<dbReference type="InterPro" id="IPR002142">
    <property type="entry name" value="Peptidase_S49"/>
</dbReference>
<accession>A0ABS3GNE9</accession>
<dbReference type="EMBL" id="JAFLRD010000010">
    <property type="protein sequence ID" value="MBO0416583.1"/>
    <property type="molecule type" value="Genomic_DNA"/>
</dbReference>
<evidence type="ECO:0000313" key="6">
    <source>
        <dbReference type="EMBL" id="MBO0416583.1"/>
    </source>
</evidence>
<keyword evidence="3" id="KW-0378">Hydrolase</keyword>
<protein>
    <submittedName>
        <fullName evidence="6">S49 family peptidase</fullName>
    </submittedName>
</protein>
<evidence type="ECO:0000256" key="1">
    <source>
        <dbReference type="ARBA" id="ARBA00008683"/>
    </source>
</evidence>
<evidence type="ECO:0000256" key="2">
    <source>
        <dbReference type="ARBA" id="ARBA00022670"/>
    </source>
</evidence>
<dbReference type="Proteomes" id="UP000664349">
    <property type="component" value="Unassembled WGS sequence"/>
</dbReference>
<evidence type="ECO:0000256" key="3">
    <source>
        <dbReference type="ARBA" id="ARBA00022801"/>
    </source>
</evidence>
<feature type="domain" description="Peptidase S49" evidence="5">
    <location>
        <begin position="145"/>
        <end position="291"/>
    </location>
</feature>
<keyword evidence="7" id="KW-1185">Reference proteome</keyword>
<sequence>MRKHLFLHQLFNTPHMVLPDMLHEAVAWAGQRMGVNLQQVNIGLPMTAWKDDGDHGAVQAVSAEDRRMEAARGSGVLVMPVAGILVPRTNDVGLCSNQASYEGLRSQLNAGLNDPSIEHIVIDLATPGGAVSGCFEFVDDIRAGRDVKPITALVHYSAFSAGYAIASACTDIVLSKTSGVGSIGVIMKHADFSQKLENEGVKVTTLYRGARKDDMSQTGPLSEEAMAAADSMLDHYYEMFCDTVAQNRGMKVSAVKDTEAGLFYGGNAIEAGLADSLESQQQAVNRIAAGVAAKRARVPKARGSSQAIAASMAMSLNLKH</sequence>
<proteinExistence type="inferred from homology"/>
<dbReference type="CDD" id="cd07022">
    <property type="entry name" value="S49_Sppa_36K_type"/>
    <property type="match status" value="1"/>
</dbReference>
<evidence type="ECO:0000259" key="5">
    <source>
        <dbReference type="Pfam" id="PF01343"/>
    </source>
</evidence>
<keyword evidence="2" id="KW-0645">Protease</keyword>
<evidence type="ECO:0000313" key="7">
    <source>
        <dbReference type="Proteomes" id="UP000664349"/>
    </source>
</evidence>
<dbReference type="SUPFAM" id="SSF52096">
    <property type="entry name" value="ClpP/crotonase"/>
    <property type="match status" value="1"/>
</dbReference>
<dbReference type="PANTHER" id="PTHR33209">
    <property type="entry name" value="PROTEASE 4"/>
    <property type="match status" value="1"/>
</dbReference>
<dbReference type="Gene3D" id="3.90.226.10">
    <property type="entry name" value="2-enoyl-CoA Hydratase, Chain A, domain 1"/>
    <property type="match status" value="1"/>
</dbReference>
<comment type="caution">
    <text evidence="6">The sequence shown here is derived from an EMBL/GenBank/DDBJ whole genome shotgun (WGS) entry which is preliminary data.</text>
</comment>
<dbReference type="InterPro" id="IPR033855">
    <property type="entry name" value="Protein_C"/>
</dbReference>
<keyword evidence="4" id="KW-0720">Serine protease</keyword>
<comment type="similarity">
    <text evidence="1">Belongs to the peptidase S49 family.</text>
</comment>
<evidence type="ECO:0000256" key="4">
    <source>
        <dbReference type="ARBA" id="ARBA00022825"/>
    </source>
</evidence>